<organism evidence="1 2">
    <name type="scientific">Saguinus oedipus</name>
    <name type="common">Cotton-top tamarin</name>
    <name type="synonym">Oedipomidas oedipus</name>
    <dbReference type="NCBI Taxonomy" id="9490"/>
    <lineage>
        <taxon>Eukaryota</taxon>
        <taxon>Metazoa</taxon>
        <taxon>Chordata</taxon>
        <taxon>Craniata</taxon>
        <taxon>Vertebrata</taxon>
        <taxon>Euteleostomi</taxon>
        <taxon>Mammalia</taxon>
        <taxon>Eutheria</taxon>
        <taxon>Euarchontoglires</taxon>
        <taxon>Primates</taxon>
        <taxon>Haplorrhini</taxon>
        <taxon>Platyrrhini</taxon>
        <taxon>Cebidae</taxon>
        <taxon>Callitrichinae</taxon>
        <taxon>Saguinus</taxon>
    </lineage>
</organism>
<name>A0ABQ9VMR3_SAGOE</name>
<keyword evidence="2" id="KW-1185">Reference proteome</keyword>
<comment type="caution">
    <text evidence="1">The sequence shown here is derived from an EMBL/GenBank/DDBJ whole genome shotgun (WGS) entry which is preliminary data.</text>
</comment>
<dbReference type="Proteomes" id="UP001266305">
    <property type="component" value="Unassembled WGS sequence"/>
</dbReference>
<reference evidence="1 2" key="1">
    <citation type="submission" date="2023-05" db="EMBL/GenBank/DDBJ databases">
        <title>B98-5 Cell Line De Novo Hybrid Assembly: An Optical Mapping Approach.</title>
        <authorList>
            <person name="Kananen K."/>
            <person name="Auerbach J.A."/>
            <person name="Kautto E."/>
            <person name="Blachly J.S."/>
        </authorList>
    </citation>
    <scope>NUCLEOTIDE SEQUENCE [LARGE SCALE GENOMIC DNA]</scope>
    <source>
        <strain evidence="1">B95-8</strain>
        <tissue evidence="1">Cell line</tissue>
    </source>
</reference>
<gene>
    <name evidence="1" type="ORF">P7K49_010248</name>
</gene>
<sequence length="151" mass="16730">MPDLVFPCLLISLIREEIEPASEEVPVIGHLRPSQSREPKEILPLEERRKQLCQAVHGESCQVLGQGRLPVGSSGCHADDSVYGQHPLARCRLVIVAAAANPWYFPCPRELRDYVTPHPPLGALSMADTIFSSGNDQWVCPNDRQLALRAK</sequence>
<accession>A0ABQ9VMR3</accession>
<protein>
    <submittedName>
        <fullName evidence="1">Uncharacterized protein</fullName>
    </submittedName>
</protein>
<proteinExistence type="predicted"/>
<dbReference type="EMBL" id="JASSZA010000005">
    <property type="protein sequence ID" value="KAK2110502.1"/>
    <property type="molecule type" value="Genomic_DNA"/>
</dbReference>
<evidence type="ECO:0000313" key="2">
    <source>
        <dbReference type="Proteomes" id="UP001266305"/>
    </source>
</evidence>
<evidence type="ECO:0000313" key="1">
    <source>
        <dbReference type="EMBL" id="KAK2110502.1"/>
    </source>
</evidence>